<evidence type="ECO:0000256" key="9">
    <source>
        <dbReference type="SAM" id="SignalP"/>
    </source>
</evidence>
<dbReference type="InterPro" id="IPR002372">
    <property type="entry name" value="PQQ_rpt_dom"/>
</dbReference>
<evidence type="ECO:0000256" key="1">
    <source>
        <dbReference type="ARBA" id="ARBA00001931"/>
    </source>
</evidence>
<accession>A0A5C8ZPK0</accession>
<dbReference type="PANTHER" id="PTHR32303:SF4">
    <property type="entry name" value="QUINOPROTEIN GLUCOSE DEHYDROGENASE"/>
    <property type="match status" value="1"/>
</dbReference>
<dbReference type="Pfam" id="PF13442">
    <property type="entry name" value="Cytochrome_CBB3"/>
    <property type="match status" value="1"/>
</dbReference>
<sequence>MVAVRSASAILCGTLVGTLSLGALAAAADDARYRHWSHYGGDPGNTHFSALSQINRDNVTQLVPAWRYDSAGGKALPASSELQFNPIVVDGVLYGRNPLYNVFALDAASGEVIWTYNPPLTHAGMSNMRGVTYWPGEGERAPRLLFTTGHFLFALDAASGKLLEDFGDAGKVDLREGLGRDPELVSINAPSPGALFGNLIIMGSAVTETAGAAPGDVRAYDVVSGKLTWTFHTIPHPGEVGYDTWPKDAWKTMGGANAWAGMSLDQERGVVYVPTGSPAPDFDGSERAGANLFGNSIIALDAHTGKRLWHYQAVHHDLWDRDLSSAPTLVDVTRDGRREQWLAQASKQGVLYLLDRDSGEPVFPIEEVAVPPSAVPGEQAFPSQPMVTLPEPFTRQTMSPEDLSDINPAAHAHAKKLWDEAESFAYLRPPGLEPSVLFPGFYGGANWGGGAFDPHTNTYYINAMEVPNLVQMEAVEVQRGSQLGMGQFLFRQHCSGCHGINLEGFYPYAPALTDVAERLQPRDAQRIITEGKGRMMPFGHLNRHDRDAMVEYIFAHSRGEVVPEDDSAEKETRYVFAGYRDFVDERYYPAVKPPWGTLTAIDLTTGKRRWQIPLGEYEDLTKEGIPATGTRNYGGPVVTAGGLLIIAASSDAKLRIFDKESGELLWQYTLPAAGYATPATYTVNGRQFLVIACTGGKLGTPTGDTYLAFALPE</sequence>
<feature type="domain" description="Cytochrome c" evidence="10">
    <location>
        <begin position="481"/>
        <end position="557"/>
    </location>
</feature>
<comment type="caution">
    <text evidence="11">The sequence shown here is derived from an EMBL/GenBank/DDBJ whole genome shotgun (WGS) entry which is preliminary data.</text>
</comment>
<protein>
    <submittedName>
        <fullName evidence="11">Pyrroloquinoline quinone-dependent dehydrogenase</fullName>
    </submittedName>
</protein>
<keyword evidence="4 8" id="KW-0479">Metal-binding</keyword>
<evidence type="ECO:0000256" key="5">
    <source>
        <dbReference type="ARBA" id="ARBA00022729"/>
    </source>
</evidence>
<evidence type="ECO:0000256" key="6">
    <source>
        <dbReference type="ARBA" id="ARBA00023002"/>
    </source>
</evidence>
<dbReference type="SMART" id="SM00564">
    <property type="entry name" value="PQQ"/>
    <property type="match status" value="5"/>
</dbReference>
<dbReference type="PANTHER" id="PTHR32303">
    <property type="entry name" value="QUINOPROTEIN ALCOHOL DEHYDROGENASE (CYTOCHROME C)"/>
    <property type="match status" value="1"/>
</dbReference>
<keyword evidence="7 8" id="KW-0408">Iron</keyword>
<dbReference type="Proteomes" id="UP000321039">
    <property type="component" value="Unassembled WGS sequence"/>
</dbReference>
<feature type="chain" id="PRO_5022866673" evidence="9">
    <location>
        <begin position="26"/>
        <end position="713"/>
    </location>
</feature>
<dbReference type="GO" id="GO:0048038">
    <property type="term" value="F:quinone binding"/>
    <property type="evidence" value="ECO:0007669"/>
    <property type="project" value="InterPro"/>
</dbReference>
<evidence type="ECO:0000256" key="3">
    <source>
        <dbReference type="ARBA" id="ARBA00022617"/>
    </source>
</evidence>
<comment type="cofactor">
    <cofactor evidence="1">
        <name>pyrroloquinoline quinone</name>
        <dbReference type="ChEBI" id="CHEBI:58442"/>
    </cofactor>
</comment>
<dbReference type="AlphaFoldDB" id="A0A5C8ZPK0"/>
<dbReference type="SUPFAM" id="SSF46626">
    <property type="entry name" value="Cytochrome c"/>
    <property type="match status" value="1"/>
</dbReference>
<dbReference type="InterPro" id="IPR009056">
    <property type="entry name" value="Cyt_c-like_dom"/>
</dbReference>
<proteinExistence type="inferred from homology"/>
<gene>
    <name evidence="11" type="ORF">FV139_18085</name>
</gene>
<keyword evidence="3 8" id="KW-0349">Heme</keyword>
<dbReference type="EMBL" id="VRZA01000008">
    <property type="protein sequence ID" value="TXS90175.1"/>
    <property type="molecule type" value="Genomic_DNA"/>
</dbReference>
<keyword evidence="6" id="KW-0560">Oxidoreductase</keyword>
<evidence type="ECO:0000256" key="2">
    <source>
        <dbReference type="ARBA" id="ARBA00008156"/>
    </source>
</evidence>
<keyword evidence="5 9" id="KW-0732">Signal</keyword>
<dbReference type="GO" id="GO:0016614">
    <property type="term" value="F:oxidoreductase activity, acting on CH-OH group of donors"/>
    <property type="evidence" value="ECO:0007669"/>
    <property type="project" value="InterPro"/>
</dbReference>
<dbReference type="GO" id="GO:0016020">
    <property type="term" value="C:membrane"/>
    <property type="evidence" value="ECO:0007669"/>
    <property type="project" value="InterPro"/>
</dbReference>
<dbReference type="InterPro" id="IPR036909">
    <property type="entry name" value="Cyt_c-like_dom_sf"/>
</dbReference>
<evidence type="ECO:0000313" key="11">
    <source>
        <dbReference type="EMBL" id="TXS90175.1"/>
    </source>
</evidence>
<dbReference type="GO" id="GO:0020037">
    <property type="term" value="F:heme binding"/>
    <property type="evidence" value="ECO:0007669"/>
    <property type="project" value="InterPro"/>
</dbReference>
<dbReference type="PROSITE" id="PS51007">
    <property type="entry name" value="CYTC"/>
    <property type="match status" value="1"/>
</dbReference>
<name>A0A5C8ZPK0_9GAMM</name>
<dbReference type="SUPFAM" id="SSF50998">
    <property type="entry name" value="Quinoprotein alcohol dehydrogenase-like"/>
    <property type="match status" value="1"/>
</dbReference>
<evidence type="ECO:0000256" key="7">
    <source>
        <dbReference type="ARBA" id="ARBA00023004"/>
    </source>
</evidence>
<evidence type="ECO:0000256" key="4">
    <source>
        <dbReference type="ARBA" id="ARBA00022723"/>
    </source>
</evidence>
<dbReference type="GO" id="GO:0009055">
    <property type="term" value="F:electron transfer activity"/>
    <property type="evidence" value="ECO:0007669"/>
    <property type="project" value="InterPro"/>
</dbReference>
<dbReference type="Gene3D" id="2.140.10.10">
    <property type="entry name" value="Quinoprotein alcohol dehydrogenase-like superfamily"/>
    <property type="match status" value="2"/>
</dbReference>
<keyword evidence="12" id="KW-1185">Reference proteome</keyword>
<evidence type="ECO:0000313" key="12">
    <source>
        <dbReference type="Proteomes" id="UP000321039"/>
    </source>
</evidence>
<evidence type="ECO:0000256" key="8">
    <source>
        <dbReference type="PROSITE-ProRule" id="PRU00433"/>
    </source>
</evidence>
<evidence type="ECO:0000259" key="10">
    <source>
        <dbReference type="PROSITE" id="PS51007"/>
    </source>
</evidence>
<dbReference type="InterPro" id="IPR017511">
    <property type="entry name" value="PQQ_mDH"/>
</dbReference>
<organism evidence="11 12">
    <name type="scientific">Parahaliea maris</name>
    <dbReference type="NCBI Taxonomy" id="2716870"/>
    <lineage>
        <taxon>Bacteria</taxon>
        <taxon>Pseudomonadati</taxon>
        <taxon>Pseudomonadota</taxon>
        <taxon>Gammaproteobacteria</taxon>
        <taxon>Cellvibrionales</taxon>
        <taxon>Halieaceae</taxon>
        <taxon>Parahaliea</taxon>
    </lineage>
</organism>
<dbReference type="CDD" id="cd10280">
    <property type="entry name" value="PQQ_mGDH"/>
    <property type="match status" value="1"/>
</dbReference>
<dbReference type="Pfam" id="PF01011">
    <property type="entry name" value="PQQ"/>
    <property type="match status" value="2"/>
</dbReference>
<dbReference type="InterPro" id="IPR018391">
    <property type="entry name" value="PQQ_b-propeller_rpt"/>
</dbReference>
<comment type="similarity">
    <text evidence="2">Belongs to the bacterial PQQ dehydrogenase family.</text>
</comment>
<feature type="signal peptide" evidence="9">
    <location>
        <begin position="1"/>
        <end position="25"/>
    </location>
</feature>
<reference evidence="11 12" key="1">
    <citation type="submission" date="2019-08" db="EMBL/GenBank/DDBJ databases">
        <title>Parahaliea maris sp. nov., isolated from the surface seawater.</title>
        <authorList>
            <person name="Liu Y."/>
        </authorList>
    </citation>
    <scope>NUCLEOTIDE SEQUENCE [LARGE SCALE GENOMIC DNA]</scope>
    <source>
        <strain evidence="11 12">HSLHS9</strain>
    </source>
</reference>
<dbReference type="GO" id="GO:0046872">
    <property type="term" value="F:metal ion binding"/>
    <property type="evidence" value="ECO:0007669"/>
    <property type="project" value="UniProtKB-KW"/>
</dbReference>
<dbReference type="InterPro" id="IPR011047">
    <property type="entry name" value="Quinoprotein_ADH-like_sf"/>
</dbReference>